<protein>
    <submittedName>
        <fullName evidence="3">Diguanylate cyclase</fullName>
    </submittedName>
</protein>
<dbReference type="EMBL" id="CP003947">
    <property type="protein sequence ID" value="AFZ52551.1"/>
    <property type="molecule type" value="Genomic_DNA"/>
</dbReference>
<dbReference type="HOGENOM" id="CLU_042515_0_0_3"/>
<feature type="domain" description="GGDEF" evidence="2">
    <location>
        <begin position="331"/>
        <end position="470"/>
    </location>
</feature>
<dbReference type="AlphaFoldDB" id="K9Z018"/>
<dbReference type="RefSeq" id="WP_015218282.1">
    <property type="nucleotide sequence ID" value="NC_019776.1"/>
</dbReference>
<dbReference type="PANTHER" id="PTHR45138:SF9">
    <property type="entry name" value="DIGUANYLATE CYCLASE DGCM-RELATED"/>
    <property type="match status" value="1"/>
</dbReference>
<keyword evidence="1" id="KW-0472">Membrane</keyword>
<keyword evidence="4" id="KW-1185">Reference proteome</keyword>
<gene>
    <name evidence="3" type="ordered locus">Cyan10605_0407</name>
</gene>
<feature type="transmembrane region" description="Helical" evidence="1">
    <location>
        <begin position="7"/>
        <end position="26"/>
    </location>
</feature>
<dbReference type="FunFam" id="3.30.70.270:FF:000001">
    <property type="entry name" value="Diguanylate cyclase domain protein"/>
    <property type="match status" value="1"/>
</dbReference>
<feature type="transmembrane region" description="Helical" evidence="1">
    <location>
        <begin position="114"/>
        <end position="134"/>
    </location>
</feature>
<dbReference type="InterPro" id="IPR050469">
    <property type="entry name" value="Diguanylate_Cyclase"/>
</dbReference>
<dbReference type="NCBIfam" id="TIGR00254">
    <property type="entry name" value="GGDEF"/>
    <property type="match status" value="1"/>
</dbReference>
<dbReference type="GO" id="GO:1902201">
    <property type="term" value="P:negative regulation of bacterial-type flagellum-dependent cell motility"/>
    <property type="evidence" value="ECO:0007669"/>
    <property type="project" value="TreeGrafter"/>
</dbReference>
<dbReference type="InterPro" id="IPR043128">
    <property type="entry name" value="Rev_trsase/Diguanyl_cyclase"/>
</dbReference>
<keyword evidence="1" id="KW-1133">Transmembrane helix</keyword>
<feature type="transmembrane region" description="Helical" evidence="1">
    <location>
        <begin position="250"/>
        <end position="272"/>
    </location>
</feature>
<keyword evidence="1" id="KW-0812">Transmembrane</keyword>
<dbReference type="GO" id="GO:0005886">
    <property type="term" value="C:plasma membrane"/>
    <property type="evidence" value="ECO:0007669"/>
    <property type="project" value="TreeGrafter"/>
</dbReference>
<evidence type="ECO:0000259" key="2">
    <source>
        <dbReference type="PROSITE" id="PS50887"/>
    </source>
</evidence>
<dbReference type="GO" id="GO:0043709">
    <property type="term" value="P:cell adhesion involved in single-species biofilm formation"/>
    <property type="evidence" value="ECO:0007669"/>
    <property type="project" value="TreeGrafter"/>
</dbReference>
<sequence length="472" mass="53294">MPKPSCLNIGAYFLIVMGLTVCFGWYNQIDSLIQIHPDFVPMQFNTALGFVFLGLSIFGINYEYYFAARCFASLVFLLAFLILIQYIFGFNIGIDQLFIEHYITVATSHPGRMAPNTALCFLLSSLSLWFLTYFPPRIKFLSTASILSAFVTGFGTVAFFGYLSEVETAYGWGMLTQMAIHTSVGFVVAGFSLIVDSQCISLRRFQRLPFLMLPITSGIVGLTITISFWQSLEGSESMIRAECVNYRHNLISEGILIMGVIFSIVLGATIWLTQKYKEQVMKLKQAQYQILQLNSQLEKISYLDALTGVANRRLFDVKLSQEWKKAYNNQSYLGLIMLDIDYFKNYNDYYGHRKGDECLKQVAEAICEVVRSENDLVARYGGEEFVIILPNTDKQSLDAIALRTLNSIRQKSIPHENSPISKSITASLGGYTIIPEYVGLSELENFMNKADQALYEAKSKGRNCIVIRSLDK</sequence>
<feature type="transmembrane region" description="Helical" evidence="1">
    <location>
        <begin position="71"/>
        <end position="94"/>
    </location>
</feature>
<evidence type="ECO:0000313" key="3">
    <source>
        <dbReference type="EMBL" id="AFZ52551.1"/>
    </source>
</evidence>
<dbReference type="CDD" id="cd01949">
    <property type="entry name" value="GGDEF"/>
    <property type="match status" value="1"/>
</dbReference>
<dbReference type="eggNOG" id="COG3706">
    <property type="taxonomic scope" value="Bacteria"/>
</dbReference>
<feature type="transmembrane region" description="Helical" evidence="1">
    <location>
        <begin position="169"/>
        <end position="196"/>
    </location>
</feature>
<dbReference type="PANTHER" id="PTHR45138">
    <property type="entry name" value="REGULATORY COMPONENTS OF SENSORY TRANSDUCTION SYSTEM"/>
    <property type="match status" value="1"/>
</dbReference>
<dbReference type="STRING" id="755178.Cyan10605_0407"/>
<dbReference type="InterPro" id="IPR029787">
    <property type="entry name" value="Nucleotide_cyclase"/>
</dbReference>
<accession>K9Z018</accession>
<proteinExistence type="predicted"/>
<name>K9Z018_CYAAP</name>
<dbReference type="Gene3D" id="3.30.70.270">
    <property type="match status" value="1"/>
</dbReference>
<dbReference type="InterPro" id="IPR000160">
    <property type="entry name" value="GGDEF_dom"/>
</dbReference>
<evidence type="ECO:0000256" key="1">
    <source>
        <dbReference type="SAM" id="Phobius"/>
    </source>
</evidence>
<feature type="transmembrane region" description="Helical" evidence="1">
    <location>
        <begin position="208"/>
        <end position="230"/>
    </location>
</feature>
<feature type="transmembrane region" description="Helical" evidence="1">
    <location>
        <begin position="46"/>
        <end position="64"/>
    </location>
</feature>
<evidence type="ECO:0000313" key="4">
    <source>
        <dbReference type="Proteomes" id="UP000010480"/>
    </source>
</evidence>
<dbReference type="SMART" id="SM00267">
    <property type="entry name" value="GGDEF"/>
    <property type="match status" value="1"/>
</dbReference>
<dbReference type="OrthoDB" id="453368at2"/>
<feature type="transmembrane region" description="Helical" evidence="1">
    <location>
        <begin position="141"/>
        <end position="163"/>
    </location>
</feature>
<dbReference type="KEGG" id="can:Cyan10605_0407"/>
<dbReference type="GO" id="GO:0052621">
    <property type="term" value="F:diguanylate cyclase activity"/>
    <property type="evidence" value="ECO:0007669"/>
    <property type="project" value="TreeGrafter"/>
</dbReference>
<dbReference type="Pfam" id="PF00990">
    <property type="entry name" value="GGDEF"/>
    <property type="match status" value="1"/>
</dbReference>
<dbReference type="SUPFAM" id="SSF55073">
    <property type="entry name" value="Nucleotide cyclase"/>
    <property type="match status" value="1"/>
</dbReference>
<dbReference type="Proteomes" id="UP000010480">
    <property type="component" value="Chromosome"/>
</dbReference>
<reference evidence="4" key="1">
    <citation type="journal article" date="2013" name="Proc. Natl. Acad. Sci. U.S.A.">
        <title>Improving the coverage of the cyanobacterial phylum using diversity-driven genome sequencing.</title>
        <authorList>
            <person name="Shih P.M."/>
            <person name="Wu D."/>
            <person name="Latifi A."/>
            <person name="Axen S.D."/>
            <person name="Fewer D.P."/>
            <person name="Talla E."/>
            <person name="Calteau A."/>
            <person name="Cai F."/>
            <person name="Tandeau de Marsac N."/>
            <person name="Rippka R."/>
            <person name="Herdman M."/>
            <person name="Sivonen K."/>
            <person name="Coursin T."/>
            <person name="Laurent T."/>
            <person name="Goodwin L."/>
            <person name="Nolan M."/>
            <person name="Davenport K.W."/>
            <person name="Han C.S."/>
            <person name="Rubin E.M."/>
            <person name="Eisen J.A."/>
            <person name="Woyke T."/>
            <person name="Gugger M."/>
            <person name="Kerfeld C.A."/>
        </authorList>
    </citation>
    <scope>NUCLEOTIDE SEQUENCE [LARGE SCALE GENOMIC DNA]</scope>
    <source>
        <strain evidence="4">PCC 10605</strain>
    </source>
</reference>
<organism evidence="3 4">
    <name type="scientific">Cyanobacterium aponinum (strain PCC 10605)</name>
    <dbReference type="NCBI Taxonomy" id="755178"/>
    <lineage>
        <taxon>Bacteria</taxon>
        <taxon>Bacillati</taxon>
        <taxon>Cyanobacteriota</taxon>
        <taxon>Cyanophyceae</taxon>
        <taxon>Oscillatoriophycideae</taxon>
        <taxon>Chroococcales</taxon>
        <taxon>Geminocystaceae</taxon>
        <taxon>Cyanobacterium</taxon>
    </lineage>
</organism>
<dbReference type="PROSITE" id="PS50887">
    <property type="entry name" value="GGDEF"/>
    <property type="match status" value="1"/>
</dbReference>
<dbReference type="PATRIC" id="fig|755178.3.peg.430"/>